<evidence type="ECO:0008006" key="5">
    <source>
        <dbReference type="Google" id="ProtNLM"/>
    </source>
</evidence>
<dbReference type="InterPro" id="IPR011990">
    <property type="entry name" value="TPR-like_helical_dom_sf"/>
</dbReference>
<dbReference type="STRING" id="52838.A0A4S8JLF5"/>
<dbReference type="EMBL" id="PYDT01000004">
    <property type="protein sequence ID" value="THU62234.1"/>
    <property type="molecule type" value="Genomic_DNA"/>
</dbReference>
<keyword evidence="4" id="KW-1185">Reference proteome</keyword>
<dbReference type="SUPFAM" id="SSF48452">
    <property type="entry name" value="TPR-like"/>
    <property type="match status" value="1"/>
</dbReference>
<feature type="repeat" description="PPR" evidence="2">
    <location>
        <begin position="443"/>
        <end position="477"/>
    </location>
</feature>
<feature type="repeat" description="PPR" evidence="2">
    <location>
        <begin position="306"/>
        <end position="340"/>
    </location>
</feature>
<dbReference type="NCBIfam" id="TIGR00756">
    <property type="entry name" value="PPR"/>
    <property type="match status" value="9"/>
</dbReference>
<reference evidence="3 4" key="1">
    <citation type="journal article" date="2019" name="Nat. Plants">
        <title>Genome sequencing of Musa balbisiana reveals subgenome evolution and function divergence in polyploid bananas.</title>
        <authorList>
            <person name="Yao X."/>
        </authorList>
    </citation>
    <scope>NUCLEOTIDE SEQUENCE [LARGE SCALE GENOMIC DNA]</scope>
    <source>
        <strain evidence="4">cv. DH-PKW</strain>
        <tissue evidence="3">Leaves</tissue>
    </source>
</reference>
<accession>A0A4S8JLF5</accession>
<evidence type="ECO:0000256" key="1">
    <source>
        <dbReference type="ARBA" id="ARBA00022737"/>
    </source>
</evidence>
<dbReference type="PANTHER" id="PTHR45613">
    <property type="entry name" value="PENTATRICOPEPTIDE REPEAT-CONTAINING PROTEIN"/>
    <property type="match status" value="1"/>
</dbReference>
<dbReference type="InterPro" id="IPR002885">
    <property type="entry name" value="PPR_rpt"/>
</dbReference>
<comment type="caution">
    <text evidence="3">The sequence shown here is derived from an EMBL/GenBank/DDBJ whole genome shotgun (WGS) entry which is preliminary data.</text>
</comment>
<name>A0A4S8JLF5_MUSBA</name>
<dbReference type="AlphaFoldDB" id="A0A4S8JLF5"/>
<keyword evidence="1" id="KW-0677">Repeat</keyword>
<dbReference type="Gene3D" id="1.25.40.10">
    <property type="entry name" value="Tetratricopeptide repeat domain"/>
    <property type="match status" value="4"/>
</dbReference>
<feature type="repeat" description="PPR" evidence="2">
    <location>
        <begin position="376"/>
        <end position="410"/>
    </location>
</feature>
<gene>
    <name evidence="3" type="ORF">C4D60_Mb01t02970</name>
</gene>
<dbReference type="Pfam" id="PF13041">
    <property type="entry name" value="PPR_2"/>
    <property type="match status" value="5"/>
</dbReference>
<feature type="repeat" description="PPR" evidence="2">
    <location>
        <begin position="201"/>
        <end position="235"/>
    </location>
</feature>
<dbReference type="PANTHER" id="PTHR45613:SF9">
    <property type="entry name" value="MITOCHONDRIAL GROUP I INTRON SPLICING FACTOR CCM1"/>
    <property type="match status" value="1"/>
</dbReference>
<evidence type="ECO:0000313" key="4">
    <source>
        <dbReference type="Proteomes" id="UP000317650"/>
    </source>
</evidence>
<feature type="repeat" description="PPR" evidence="2">
    <location>
        <begin position="271"/>
        <end position="305"/>
    </location>
</feature>
<proteinExistence type="predicted"/>
<evidence type="ECO:0000256" key="2">
    <source>
        <dbReference type="PROSITE-ProRule" id="PRU00708"/>
    </source>
</evidence>
<dbReference type="Pfam" id="PF12854">
    <property type="entry name" value="PPR_1"/>
    <property type="match status" value="1"/>
</dbReference>
<evidence type="ECO:0000313" key="3">
    <source>
        <dbReference type="EMBL" id="THU62234.1"/>
    </source>
</evidence>
<feature type="repeat" description="PPR" evidence="2">
    <location>
        <begin position="130"/>
        <end position="164"/>
    </location>
</feature>
<protein>
    <recommendedName>
        <fullName evidence="5">Pentacotripeptide-repeat region of PRORP domain-containing protein</fullName>
    </recommendedName>
</protein>
<dbReference type="Pfam" id="PF01535">
    <property type="entry name" value="PPR"/>
    <property type="match status" value="1"/>
</dbReference>
<feature type="repeat" description="PPR" evidence="2">
    <location>
        <begin position="95"/>
        <end position="129"/>
    </location>
</feature>
<organism evidence="3 4">
    <name type="scientific">Musa balbisiana</name>
    <name type="common">Banana</name>
    <dbReference type="NCBI Taxonomy" id="52838"/>
    <lineage>
        <taxon>Eukaryota</taxon>
        <taxon>Viridiplantae</taxon>
        <taxon>Streptophyta</taxon>
        <taxon>Embryophyta</taxon>
        <taxon>Tracheophyta</taxon>
        <taxon>Spermatophyta</taxon>
        <taxon>Magnoliopsida</taxon>
        <taxon>Liliopsida</taxon>
        <taxon>Zingiberales</taxon>
        <taxon>Musaceae</taxon>
        <taxon>Musa</taxon>
    </lineage>
</organism>
<feature type="repeat" description="PPR" evidence="2">
    <location>
        <begin position="478"/>
        <end position="512"/>
    </location>
</feature>
<dbReference type="PROSITE" id="PS51375">
    <property type="entry name" value="PPR"/>
    <property type="match status" value="10"/>
</dbReference>
<sequence>MDCPPASPRGPAPSPLSCMPSLPLPLLPFSPLAQSLLRRLPAHIRMMSSQESSRNDLFRSFVELVKRFPGNAPCSSPPSPAAHALEIGAGPRWPHPFEYAAMIEAYGRAGDADEALRLLREMKDSPCRPDVVCYTAVVDSLASSGRASEALEVFEEMVSSDVAPDTAAFTVLVKLYACCLVQFDAAYEVVRWMVTCGCAPDVVTYSTLIAGLCWAGRVEEALGVLDQMLEEECRPNVYTYTPIVHAYCSRGRVEEAKRLLNTMVVVGCPPNAVAYNVLIEALCKTGALKEVEKLIKDSSLKGWEPDTITYSIYMDGLCKLGRTDKSFEQLEVMREKGLCPNAVTLNILLDGLCRSSKAWEAKCLLEQSAKLEWNPSVVNYNTVMSRLSDVGRWPAVLKLFADMHKKGISANSWTCSIVIHSLSKAGKLRLAESIFDSKGFVANVMSYTTLIHYCYLAGRMHDVHLLYHKMAEENITPSWITYCVMISCLCREKRYLEAIGCFYRSLRDGYSPDLVAHLMYELVSGGKLKEILNLLEWISRQGTIVDVCIFQRLIKAFCRAGSCKCAKIYDAFREAIGGLADEMDGGKRIAFVVNLDLPSVVRDYRIWGSWPCSDPTDEIDPRIYPGHPGPPTVTLRVGQAWKLFVSAFATGVRGNGDLMECDRHAVAVTPIALLVSLNGQGLFYQ</sequence>
<feature type="repeat" description="PPR" evidence="2">
    <location>
        <begin position="341"/>
        <end position="375"/>
    </location>
</feature>
<feature type="repeat" description="PPR" evidence="2">
    <location>
        <begin position="236"/>
        <end position="270"/>
    </location>
</feature>
<dbReference type="Proteomes" id="UP000317650">
    <property type="component" value="Chromosome 1"/>
</dbReference>